<dbReference type="PANTHER" id="PTHR19321:SF41">
    <property type="entry name" value="FASCETTO-RELATED"/>
    <property type="match status" value="1"/>
</dbReference>
<feature type="region of interest" description="Disordered" evidence="2">
    <location>
        <begin position="215"/>
        <end position="234"/>
    </location>
</feature>
<dbReference type="Pfam" id="PF03999">
    <property type="entry name" value="MAP65_ASE1"/>
    <property type="match status" value="1"/>
</dbReference>
<dbReference type="EMBL" id="CAVNYO010000401">
    <property type="protein sequence ID" value="CAK5274197.1"/>
    <property type="molecule type" value="Genomic_DNA"/>
</dbReference>
<evidence type="ECO:0000313" key="4">
    <source>
        <dbReference type="Proteomes" id="UP001295794"/>
    </source>
</evidence>
<dbReference type="GO" id="GO:1990023">
    <property type="term" value="C:mitotic spindle midzone"/>
    <property type="evidence" value="ECO:0007669"/>
    <property type="project" value="TreeGrafter"/>
</dbReference>
<sequence>MSGSHTLTLTTLLNSLHTHLQTQTQLLPTLHAQLGLPASALEDELQTLQEQLMRGVEAQIEERQKEVEGWMERCETVEVDCVQYSKALGGNAKATGSSLGELRKEKVLPMRFEMVTEYQEKLRQLYHTKLEQLNVLGSRLKAVSRILGPDFFSSDIVDDGEFQDVSPDRFSKLEKELVRGKAEVTKRLAQLTETFIQIDWLYTELGMGPPIIDESASSHSISRSRSSGSNLDDPFVSPTDAEAFHYRVLSGFIEQAATLPQDTPPRLDVDPTPTLVSWASDLRASLEDTKRRREAHIQAMYDQLEGLWKRLGIAESDMDAFVEHHRGSTEDTVLEYEEELERMLELKRDRMGTFVLSAREEVEKLWDELMVGEAERSDWHPFYDDEHTEDLLTVHEDEIRRLKEEKRIKAPLLASIRRYFDICEEEKELAASASDQSRLLGRGARDPGRLLREEKMRKRVSKEKPRLEQDLMASVPSWEEENDRPFLVHGQSILQILMQRVGASDQENVGPGRRKPSPGMRATSVPARATTPTHSYAPKSGGVVTPAVRHAPASGNSLPSKRQRTEVTPGYKPPTVLGAHRGLNNNRSTSPTKIPTSRSAGRSTGPPTGIAKPGAGMHAQYQALGHGRQPTTGFGRSTSLNVSTSSSASYASAGRYASGSQAAYNPAVLATKAARARRESFRPRASIDAEIQRDLNAASKWGFPGTTVEEADEDC</sequence>
<organism evidence="3 4">
    <name type="scientific">Mycena citricolor</name>
    <dbReference type="NCBI Taxonomy" id="2018698"/>
    <lineage>
        <taxon>Eukaryota</taxon>
        <taxon>Fungi</taxon>
        <taxon>Dikarya</taxon>
        <taxon>Basidiomycota</taxon>
        <taxon>Agaricomycotina</taxon>
        <taxon>Agaricomycetes</taxon>
        <taxon>Agaricomycetidae</taxon>
        <taxon>Agaricales</taxon>
        <taxon>Marasmiineae</taxon>
        <taxon>Mycenaceae</taxon>
        <taxon>Mycena</taxon>
    </lineage>
</organism>
<evidence type="ECO:0000256" key="2">
    <source>
        <dbReference type="SAM" id="MobiDB-lite"/>
    </source>
</evidence>
<protein>
    <recommendedName>
        <fullName evidence="5">Microtubule associated protein</fullName>
    </recommendedName>
</protein>
<reference evidence="3" key="1">
    <citation type="submission" date="2023-11" db="EMBL/GenBank/DDBJ databases">
        <authorList>
            <person name="De Vega J J."/>
            <person name="De Vega J J."/>
        </authorList>
    </citation>
    <scope>NUCLEOTIDE SEQUENCE</scope>
</reference>
<feature type="region of interest" description="Disordered" evidence="2">
    <location>
        <begin position="431"/>
        <end position="467"/>
    </location>
</feature>
<evidence type="ECO:0000256" key="1">
    <source>
        <dbReference type="SAM" id="Coils"/>
    </source>
</evidence>
<feature type="compositionally biased region" description="Low complexity" evidence="2">
    <location>
        <begin position="215"/>
        <end position="229"/>
    </location>
</feature>
<feature type="region of interest" description="Disordered" evidence="2">
    <location>
        <begin position="504"/>
        <end position="612"/>
    </location>
</feature>
<dbReference type="GO" id="GO:0051256">
    <property type="term" value="P:mitotic spindle midzone assembly"/>
    <property type="evidence" value="ECO:0007669"/>
    <property type="project" value="TreeGrafter"/>
</dbReference>
<proteinExistence type="predicted"/>
<dbReference type="AlphaFoldDB" id="A0AAD2K1S3"/>
<dbReference type="PANTHER" id="PTHR19321">
    <property type="entry name" value="PROTEIN REGULATOR OF CYTOKINESIS 1 PRC1-RELATED"/>
    <property type="match status" value="1"/>
</dbReference>
<accession>A0AAD2K1S3</accession>
<keyword evidence="1" id="KW-0175">Coiled coil</keyword>
<dbReference type="Proteomes" id="UP001295794">
    <property type="component" value="Unassembled WGS sequence"/>
</dbReference>
<dbReference type="Gene3D" id="1.20.58.1520">
    <property type="match status" value="1"/>
</dbReference>
<comment type="caution">
    <text evidence="3">The sequence shown here is derived from an EMBL/GenBank/DDBJ whole genome shotgun (WGS) entry which is preliminary data.</text>
</comment>
<feature type="compositionally biased region" description="Polar residues" evidence="2">
    <location>
        <begin position="583"/>
        <end position="606"/>
    </location>
</feature>
<dbReference type="InterPro" id="IPR007145">
    <property type="entry name" value="MAP65_Ase1_PRC1"/>
</dbReference>
<feature type="compositionally biased region" description="Basic and acidic residues" evidence="2">
    <location>
        <begin position="443"/>
        <end position="467"/>
    </location>
</feature>
<feature type="coiled-coil region" evidence="1">
    <location>
        <begin position="38"/>
        <end position="73"/>
    </location>
</feature>
<evidence type="ECO:0000313" key="3">
    <source>
        <dbReference type="EMBL" id="CAK5274197.1"/>
    </source>
</evidence>
<gene>
    <name evidence="3" type="ORF">MYCIT1_LOCUS21226</name>
</gene>
<keyword evidence="4" id="KW-1185">Reference proteome</keyword>
<dbReference type="GO" id="GO:0008017">
    <property type="term" value="F:microtubule binding"/>
    <property type="evidence" value="ECO:0007669"/>
    <property type="project" value="InterPro"/>
</dbReference>
<name>A0AAD2K1S3_9AGAR</name>
<evidence type="ECO:0008006" key="5">
    <source>
        <dbReference type="Google" id="ProtNLM"/>
    </source>
</evidence>
<dbReference type="GO" id="GO:0005737">
    <property type="term" value="C:cytoplasm"/>
    <property type="evidence" value="ECO:0007669"/>
    <property type="project" value="TreeGrafter"/>
</dbReference>